<gene>
    <name evidence="8" type="ORF">J0B03_03220</name>
</gene>
<dbReference type="Pfam" id="PF00266">
    <property type="entry name" value="Aminotran_5"/>
    <property type="match status" value="1"/>
</dbReference>
<organism evidence="8 9">
    <name type="scientific">Alkalibacter rhizosphaerae</name>
    <dbReference type="NCBI Taxonomy" id="2815577"/>
    <lineage>
        <taxon>Bacteria</taxon>
        <taxon>Bacillati</taxon>
        <taxon>Bacillota</taxon>
        <taxon>Clostridia</taxon>
        <taxon>Eubacteriales</taxon>
        <taxon>Eubacteriaceae</taxon>
        <taxon>Alkalibacter</taxon>
    </lineage>
</organism>
<dbReference type="PIRSF" id="PIRSF005572">
    <property type="entry name" value="NifS"/>
    <property type="match status" value="1"/>
</dbReference>
<dbReference type="EMBL" id="CP071444">
    <property type="protein sequence ID" value="QSX09093.1"/>
    <property type="molecule type" value="Genomic_DNA"/>
</dbReference>
<evidence type="ECO:0000256" key="5">
    <source>
        <dbReference type="ARBA" id="ARBA00050776"/>
    </source>
</evidence>
<dbReference type="InterPro" id="IPR015424">
    <property type="entry name" value="PyrdxlP-dep_Trfase"/>
</dbReference>
<dbReference type="InterPro" id="IPR000192">
    <property type="entry name" value="Aminotrans_V_dom"/>
</dbReference>
<evidence type="ECO:0000256" key="4">
    <source>
        <dbReference type="ARBA" id="ARBA00022898"/>
    </source>
</evidence>
<dbReference type="PROSITE" id="PS00595">
    <property type="entry name" value="AA_TRANSFER_CLASS_5"/>
    <property type="match status" value="1"/>
</dbReference>
<dbReference type="InterPro" id="IPR016454">
    <property type="entry name" value="Cysteine_dSase"/>
</dbReference>
<comment type="catalytic activity">
    <reaction evidence="5">
        <text>(sulfur carrier)-H + L-cysteine = (sulfur carrier)-SH + L-alanine</text>
        <dbReference type="Rhea" id="RHEA:43892"/>
        <dbReference type="Rhea" id="RHEA-COMP:14737"/>
        <dbReference type="Rhea" id="RHEA-COMP:14739"/>
        <dbReference type="ChEBI" id="CHEBI:29917"/>
        <dbReference type="ChEBI" id="CHEBI:35235"/>
        <dbReference type="ChEBI" id="CHEBI:57972"/>
        <dbReference type="ChEBI" id="CHEBI:64428"/>
        <dbReference type="EC" id="2.8.1.7"/>
    </reaction>
</comment>
<dbReference type="GO" id="GO:0008483">
    <property type="term" value="F:transaminase activity"/>
    <property type="evidence" value="ECO:0007669"/>
    <property type="project" value="UniProtKB-KW"/>
</dbReference>
<comment type="similarity">
    <text evidence="2">Belongs to the class-V pyridoxal-phosphate-dependent aminotransferase family. Csd subfamily.</text>
</comment>
<keyword evidence="8" id="KW-0808">Transferase</keyword>
<keyword evidence="9" id="KW-1185">Reference proteome</keyword>
<dbReference type="RefSeq" id="WP_207300432.1">
    <property type="nucleotide sequence ID" value="NZ_CP071444.1"/>
</dbReference>
<dbReference type="Gene3D" id="3.40.640.10">
    <property type="entry name" value="Type I PLP-dependent aspartate aminotransferase-like (Major domain)"/>
    <property type="match status" value="1"/>
</dbReference>
<dbReference type="PANTHER" id="PTHR43586">
    <property type="entry name" value="CYSTEINE DESULFURASE"/>
    <property type="match status" value="1"/>
</dbReference>
<evidence type="ECO:0000256" key="1">
    <source>
        <dbReference type="ARBA" id="ARBA00001933"/>
    </source>
</evidence>
<dbReference type="GO" id="GO:0031071">
    <property type="term" value="F:cysteine desulfurase activity"/>
    <property type="evidence" value="ECO:0007669"/>
    <property type="project" value="UniProtKB-EC"/>
</dbReference>
<feature type="domain" description="Aminotransferase class V" evidence="7">
    <location>
        <begin position="2"/>
        <end position="365"/>
    </location>
</feature>
<dbReference type="KEGG" id="alka:J0B03_03220"/>
<accession>A0A974XIP9</accession>
<dbReference type="PANTHER" id="PTHR43586:SF4">
    <property type="entry name" value="ISOPENICILLIN N EPIMERASE"/>
    <property type="match status" value="1"/>
</dbReference>
<dbReference type="EC" id="2.8.1.7" evidence="3"/>
<dbReference type="InterPro" id="IPR010969">
    <property type="entry name" value="Cys_dSase-rel_unknwn_funct"/>
</dbReference>
<evidence type="ECO:0000256" key="3">
    <source>
        <dbReference type="ARBA" id="ARBA00012239"/>
    </source>
</evidence>
<evidence type="ECO:0000256" key="2">
    <source>
        <dbReference type="ARBA" id="ARBA00010447"/>
    </source>
</evidence>
<dbReference type="Gene3D" id="3.90.1150.10">
    <property type="entry name" value="Aspartate Aminotransferase, domain 1"/>
    <property type="match status" value="1"/>
</dbReference>
<dbReference type="InterPro" id="IPR015421">
    <property type="entry name" value="PyrdxlP-dep_Trfase_major"/>
</dbReference>
<evidence type="ECO:0000313" key="8">
    <source>
        <dbReference type="EMBL" id="QSX09093.1"/>
    </source>
</evidence>
<dbReference type="NCBIfam" id="TIGR01977">
    <property type="entry name" value="am_tr_V_EF2568"/>
    <property type="match status" value="1"/>
</dbReference>
<reference evidence="8" key="1">
    <citation type="submission" date="2021-03" db="EMBL/GenBank/DDBJ databases">
        <title>Alkalibacter marinus sp. nov., isolated from tidal flat sediment.</title>
        <authorList>
            <person name="Namirimu T."/>
            <person name="Yang J.-A."/>
            <person name="Yang S.-H."/>
            <person name="Kim Y.-J."/>
            <person name="Kwon K.K."/>
        </authorList>
    </citation>
    <scope>NUCLEOTIDE SEQUENCE</scope>
    <source>
        <strain evidence="8">ES005</strain>
    </source>
</reference>
<keyword evidence="8" id="KW-0032">Aminotransferase</keyword>
<dbReference type="Proteomes" id="UP000663499">
    <property type="component" value="Chromosome"/>
</dbReference>
<dbReference type="InterPro" id="IPR020578">
    <property type="entry name" value="Aminotrans_V_PyrdxlP_BS"/>
</dbReference>
<proteinExistence type="inferred from homology"/>
<evidence type="ECO:0000256" key="6">
    <source>
        <dbReference type="RuleBase" id="RU004504"/>
    </source>
</evidence>
<keyword evidence="4" id="KW-0663">Pyridoxal phosphate</keyword>
<dbReference type="AlphaFoldDB" id="A0A974XIP9"/>
<comment type="cofactor">
    <cofactor evidence="1 6">
        <name>pyridoxal 5'-phosphate</name>
        <dbReference type="ChEBI" id="CHEBI:597326"/>
    </cofactor>
</comment>
<protein>
    <recommendedName>
        <fullName evidence="3">cysteine desulfurase</fullName>
        <ecNumber evidence="3">2.8.1.7</ecNumber>
    </recommendedName>
</protein>
<evidence type="ECO:0000313" key="9">
    <source>
        <dbReference type="Proteomes" id="UP000663499"/>
    </source>
</evidence>
<evidence type="ECO:0000259" key="7">
    <source>
        <dbReference type="Pfam" id="PF00266"/>
    </source>
</evidence>
<sequence length="380" mass="41324">MIYFDNAATSLHRPPEVIDGMVRAMKTLGSPGRGSHDFAHEAARTLYEGREVLSDFFHVGDPLKVVLTANATESLNMVIQGALEPGDHCITSEFGHNSVLRPLHQMEERGVHVEKIGARDQGILEWETLEQRIRPETKMVVACHGSNVTGNAVDLRPIGELCRKHGLLFVVDAAQTAGLLAIDFQELKIDALCLSGHKGLLGPQGIGVLCLSSRARVKPLKWGGTGTQSFSSDMPEGLPEALEAGTMNTHGLAGLMEGCRYLNRIGVSVVYEKSIRLANMFYHGLLGRRGITFYGDFSGEARLPIVSLNVGEMDAGQVSDLLAEEYGIATRSGAHCAPGVHRYFGTERQGMVRFSFSHFNAADEVMKAVEAVQNLTKELL</sequence>
<dbReference type="SUPFAM" id="SSF53383">
    <property type="entry name" value="PLP-dependent transferases"/>
    <property type="match status" value="1"/>
</dbReference>
<dbReference type="InterPro" id="IPR015422">
    <property type="entry name" value="PyrdxlP-dep_Trfase_small"/>
</dbReference>
<name>A0A974XIP9_9FIRM</name>